<dbReference type="EMBL" id="FNJR01000023">
    <property type="protein sequence ID" value="SDP97099.1"/>
    <property type="molecule type" value="Genomic_DNA"/>
</dbReference>
<sequence length="72" mass="7744">MSTPSPRSAEVVLGSALHQRAEELRELSFAVAVGTHTAEQVEEIARRAEELVAELRRYSASVPRRNGGGANA</sequence>
<proteinExistence type="predicted"/>
<protein>
    <submittedName>
        <fullName evidence="1">Uncharacterized protein</fullName>
    </submittedName>
</protein>
<dbReference type="Proteomes" id="UP000199497">
    <property type="component" value="Unassembled WGS sequence"/>
</dbReference>
<reference evidence="2" key="1">
    <citation type="submission" date="2016-10" db="EMBL/GenBank/DDBJ databases">
        <authorList>
            <person name="Varghese N."/>
            <person name="Submissions S."/>
        </authorList>
    </citation>
    <scope>NUCLEOTIDE SEQUENCE [LARGE SCALE GENOMIC DNA]</scope>
    <source>
        <strain evidence="2">DSM 46732</strain>
    </source>
</reference>
<organism evidence="1 2">
    <name type="scientific">Actinopolyspora xinjiangensis</name>
    <dbReference type="NCBI Taxonomy" id="405564"/>
    <lineage>
        <taxon>Bacteria</taxon>
        <taxon>Bacillati</taxon>
        <taxon>Actinomycetota</taxon>
        <taxon>Actinomycetes</taxon>
        <taxon>Actinopolysporales</taxon>
        <taxon>Actinopolysporaceae</taxon>
        <taxon>Actinopolyspora</taxon>
    </lineage>
</organism>
<gene>
    <name evidence="1" type="ORF">SAMN04487905_12324</name>
</gene>
<evidence type="ECO:0000313" key="1">
    <source>
        <dbReference type="EMBL" id="SDP97099.1"/>
    </source>
</evidence>
<evidence type="ECO:0000313" key="2">
    <source>
        <dbReference type="Proteomes" id="UP000199497"/>
    </source>
</evidence>
<accession>A0A1H0X2N2</accession>
<keyword evidence="2" id="KW-1185">Reference proteome</keyword>
<dbReference type="AlphaFoldDB" id="A0A1H0X2N2"/>
<dbReference type="STRING" id="405564.SAMN04487905_12324"/>
<name>A0A1H0X2N2_9ACTN</name>
<dbReference type="RefSeq" id="WP_139183080.1">
    <property type="nucleotide sequence ID" value="NZ_FNJR01000023.1"/>
</dbReference>